<dbReference type="PROSITE" id="PS51465">
    <property type="entry name" value="KAZAL_2"/>
    <property type="match status" value="1"/>
</dbReference>
<dbReference type="PANTHER" id="PTHR11388">
    <property type="entry name" value="ORGANIC ANION TRANSPORTER"/>
    <property type="match status" value="1"/>
</dbReference>
<feature type="transmembrane region" description="Helical" evidence="8">
    <location>
        <begin position="325"/>
        <end position="347"/>
    </location>
</feature>
<organism evidence="10">
    <name type="scientific">Oikopleura dioica</name>
    <name type="common">Tunicate</name>
    <dbReference type="NCBI Taxonomy" id="34765"/>
    <lineage>
        <taxon>Eukaryota</taxon>
        <taxon>Metazoa</taxon>
        <taxon>Chordata</taxon>
        <taxon>Tunicata</taxon>
        <taxon>Appendicularia</taxon>
        <taxon>Copelata</taxon>
        <taxon>Oikopleuridae</taxon>
        <taxon>Oikopleura</taxon>
    </lineage>
</organism>
<feature type="transmembrane region" description="Helical" evidence="8">
    <location>
        <begin position="558"/>
        <end position="580"/>
    </location>
</feature>
<evidence type="ECO:0000256" key="6">
    <source>
        <dbReference type="ARBA" id="ARBA00023136"/>
    </source>
</evidence>
<accession>E4X1Y1</accession>
<reference evidence="10" key="1">
    <citation type="journal article" date="2010" name="Science">
        <title>Plasticity of animal genome architecture unmasked by rapid evolution of a pelagic tunicate.</title>
        <authorList>
            <person name="Denoeud F."/>
            <person name="Henriet S."/>
            <person name="Mungpakdee S."/>
            <person name="Aury J.M."/>
            <person name="Da Silva C."/>
            <person name="Brinkmann H."/>
            <person name="Mikhaleva J."/>
            <person name="Olsen L.C."/>
            <person name="Jubin C."/>
            <person name="Canestro C."/>
            <person name="Bouquet J.M."/>
            <person name="Danks G."/>
            <person name="Poulain J."/>
            <person name="Campsteijn C."/>
            <person name="Adamski M."/>
            <person name="Cross I."/>
            <person name="Yadetie F."/>
            <person name="Muffato M."/>
            <person name="Louis A."/>
            <person name="Butcher S."/>
            <person name="Tsagkogeorga G."/>
            <person name="Konrad A."/>
            <person name="Singh S."/>
            <person name="Jensen M.F."/>
            <person name="Cong E.H."/>
            <person name="Eikeseth-Otteraa H."/>
            <person name="Noel B."/>
            <person name="Anthouard V."/>
            <person name="Porcel B.M."/>
            <person name="Kachouri-Lafond R."/>
            <person name="Nishino A."/>
            <person name="Ugolini M."/>
            <person name="Chourrout P."/>
            <person name="Nishida H."/>
            <person name="Aasland R."/>
            <person name="Huzurbazar S."/>
            <person name="Westhof E."/>
            <person name="Delsuc F."/>
            <person name="Lehrach H."/>
            <person name="Reinhardt R."/>
            <person name="Weissenbach J."/>
            <person name="Roy S.W."/>
            <person name="Artiguenave F."/>
            <person name="Postlethwait J.H."/>
            <person name="Manak J.R."/>
            <person name="Thompson E.M."/>
            <person name="Jaillon O."/>
            <person name="Du Pasquier L."/>
            <person name="Boudinot P."/>
            <person name="Liberles D.A."/>
            <person name="Volff J.N."/>
            <person name="Philippe H."/>
            <person name="Lenhard B."/>
            <person name="Roest Crollius H."/>
            <person name="Wincker P."/>
            <person name="Chourrout D."/>
        </authorList>
    </citation>
    <scope>NUCLEOTIDE SEQUENCE [LARGE SCALE GENOMIC DNA]</scope>
</reference>
<feature type="transmembrane region" description="Helical" evidence="8">
    <location>
        <begin position="77"/>
        <end position="97"/>
    </location>
</feature>
<evidence type="ECO:0000256" key="2">
    <source>
        <dbReference type="ARBA" id="ARBA00009657"/>
    </source>
</evidence>
<dbReference type="SUPFAM" id="SSF103473">
    <property type="entry name" value="MFS general substrate transporter"/>
    <property type="match status" value="1"/>
</dbReference>
<keyword evidence="7" id="KW-1015">Disulfide bond</keyword>
<feature type="transmembrane region" description="Helical" evidence="8">
    <location>
        <begin position="359"/>
        <end position="386"/>
    </location>
</feature>
<dbReference type="OrthoDB" id="5062115at2759"/>
<feature type="transmembrane region" description="Helical" evidence="8">
    <location>
        <begin position="36"/>
        <end position="57"/>
    </location>
</feature>
<evidence type="ECO:0000256" key="1">
    <source>
        <dbReference type="ARBA" id="ARBA00004651"/>
    </source>
</evidence>
<feature type="transmembrane region" description="Helical" evidence="8">
    <location>
        <begin position="398"/>
        <end position="416"/>
    </location>
</feature>
<evidence type="ECO:0000256" key="5">
    <source>
        <dbReference type="ARBA" id="ARBA00022989"/>
    </source>
</evidence>
<proteinExistence type="inferred from homology"/>
<dbReference type="Pfam" id="PF03137">
    <property type="entry name" value="OATP"/>
    <property type="match status" value="1"/>
</dbReference>
<name>E4X1Y1_OIKDI</name>
<keyword evidence="4 8" id="KW-0812">Transmembrane</keyword>
<dbReference type="InterPro" id="IPR036259">
    <property type="entry name" value="MFS_trans_sf"/>
</dbReference>
<feature type="transmembrane region" description="Helical" evidence="8">
    <location>
        <begin position="514"/>
        <end position="537"/>
    </location>
</feature>
<dbReference type="InterPro" id="IPR002350">
    <property type="entry name" value="Kazal_dom"/>
</dbReference>
<comment type="subcellular location">
    <subcellularLocation>
        <location evidence="1 8">Cell membrane</location>
        <topology evidence="1 8">Multi-pass membrane protein</topology>
    </subcellularLocation>
</comment>
<dbReference type="CDD" id="cd17404">
    <property type="entry name" value="MFS_SLCO5_OATP5"/>
    <property type="match status" value="1"/>
</dbReference>
<dbReference type="GO" id="GO:0016323">
    <property type="term" value="C:basolateral plasma membrane"/>
    <property type="evidence" value="ECO:0007669"/>
    <property type="project" value="TreeGrafter"/>
</dbReference>
<feature type="transmembrane region" description="Helical" evidence="8">
    <location>
        <begin position="600"/>
        <end position="624"/>
    </location>
</feature>
<evidence type="ECO:0000313" key="10">
    <source>
        <dbReference type="EMBL" id="CBY23448.1"/>
    </source>
</evidence>
<gene>
    <name evidence="10" type="ORF">GSOID_T00015887001</name>
</gene>
<dbReference type="GO" id="GO:0015347">
    <property type="term" value="F:sodium-independent organic anion transmembrane transporter activity"/>
    <property type="evidence" value="ECO:0007669"/>
    <property type="project" value="TreeGrafter"/>
</dbReference>
<evidence type="ECO:0000259" key="9">
    <source>
        <dbReference type="PROSITE" id="PS51465"/>
    </source>
</evidence>
<evidence type="ECO:0000256" key="7">
    <source>
        <dbReference type="ARBA" id="ARBA00023157"/>
    </source>
</evidence>
<feature type="transmembrane region" description="Helical" evidence="8">
    <location>
        <begin position="251"/>
        <end position="271"/>
    </location>
</feature>
<protein>
    <recommendedName>
        <fullName evidence="8">Solute carrier organic anion transporter family member</fullName>
    </recommendedName>
</protein>
<keyword evidence="5 8" id="KW-1133">Transmembrane helix</keyword>
<keyword evidence="3" id="KW-1003">Cell membrane</keyword>
<dbReference type="InParanoid" id="E4X1Y1"/>
<dbReference type="PANTHER" id="PTHR11388:SF142">
    <property type="entry name" value="SOLUTE CARRIER ORGANIC ANION TRANSPORTER FAMILY MEMBER 5A1"/>
    <property type="match status" value="1"/>
</dbReference>
<keyword evidence="6 8" id="KW-0472">Membrane</keyword>
<dbReference type="InterPro" id="IPR004156">
    <property type="entry name" value="OATP"/>
</dbReference>
<dbReference type="Proteomes" id="UP000001307">
    <property type="component" value="Unassembled WGS sequence"/>
</dbReference>
<keyword evidence="8" id="KW-0406">Ion transport</keyword>
<evidence type="ECO:0000256" key="4">
    <source>
        <dbReference type="ARBA" id="ARBA00022692"/>
    </source>
</evidence>
<evidence type="ECO:0000313" key="11">
    <source>
        <dbReference type="Proteomes" id="UP000001307"/>
    </source>
</evidence>
<dbReference type="Gene3D" id="1.20.1250.20">
    <property type="entry name" value="MFS general substrate transporter like domains"/>
    <property type="match status" value="1"/>
</dbReference>
<keyword evidence="11" id="KW-1185">Reference proteome</keyword>
<dbReference type="AlphaFoldDB" id="E4X1Y1"/>
<sequence>MLSDVGKGESKWRRFLCFSCPAPLKRLRRRFFTAKGFLVCFSCYIFFQSMVSSGYTAGVSSSIEQRYSLKSSEIGTIISAGDVGSLSTVVFVSWFGGNGNRPRWVAAGGFLVVLGSVLFALPQLISGNYEPSGTDPSSIDDDLCQANYSAFNQEDCLNVGPKNSVYMFIFLLANVIIGMGGSPIFTLGTTYVHDAAPVRSAPLYVSVVYLVGAIGPAAGYVLASQVENRWVDPLQEPAVSPADTRWVGQWWLGYIISAIFVLLSLLPLFLFKKQPPSNIVELNSSENSELNEELINQSTTSSQMSFGNSITDLPRNLMRQLSNKAFTLVTLTMCCEFTIVVSFLTFMPKYLQEQFSIDSSISALLCGGVLLPAAGLGIVLGGYLIRRFDLDMVGCAKMATFTSILSICLIIPVFFLKCGSAPIAGVTADYPLESNTISKHGELPIADCNANCDCSGVYQPLCYDDMTFVNPCLAGCQMSVNGSFGDCACLYTAAKSIIPSGACEKDCFHMMAPFLVFVFIVTCVTASAQTPAIMITLRCCSDGERPLAMGVQFLIMRLLAYIPAPMYFGAAIDMACILWDNTASECDDDTGACAIYSPDIFRYIYFGLTIGVKLLAFLLAAALWRELYKRSKNDDNGLIQESASLPTSESLVTHSAAS</sequence>
<comment type="similarity">
    <text evidence="2 8">Belongs to the organo anion transporter (TC 2.A.60) family.</text>
</comment>
<feature type="transmembrane region" description="Helical" evidence="8">
    <location>
        <begin position="104"/>
        <end position="125"/>
    </location>
</feature>
<dbReference type="NCBIfam" id="TIGR00805">
    <property type="entry name" value="oat"/>
    <property type="match status" value="1"/>
</dbReference>
<keyword evidence="8" id="KW-0813">Transport</keyword>
<feature type="transmembrane region" description="Helical" evidence="8">
    <location>
        <begin position="203"/>
        <end position="223"/>
    </location>
</feature>
<feature type="domain" description="Kazal-like" evidence="9">
    <location>
        <begin position="442"/>
        <end position="488"/>
    </location>
</feature>
<feature type="transmembrane region" description="Helical" evidence="8">
    <location>
        <begin position="165"/>
        <end position="191"/>
    </location>
</feature>
<dbReference type="GO" id="GO:0006811">
    <property type="term" value="P:monoatomic ion transport"/>
    <property type="evidence" value="ECO:0007669"/>
    <property type="project" value="UniProtKB-KW"/>
</dbReference>
<dbReference type="GO" id="GO:0043252">
    <property type="term" value="P:sodium-independent organic anion transport"/>
    <property type="evidence" value="ECO:0007669"/>
    <property type="project" value="TreeGrafter"/>
</dbReference>
<evidence type="ECO:0000256" key="3">
    <source>
        <dbReference type="ARBA" id="ARBA00022475"/>
    </source>
</evidence>
<evidence type="ECO:0000256" key="8">
    <source>
        <dbReference type="RuleBase" id="RU362056"/>
    </source>
</evidence>
<dbReference type="EMBL" id="FN653021">
    <property type="protein sequence ID" value="CBY23448.1"/>
    <property type="molecule type" value="Genomic_DNA"/>
</dbReference>